<organism evidence="6">
    <name type="scientific">Ornithinibacillus sp. 4-3</name>
    <dbReference type="NCBI Taxonomy" id="3231488"/>
    <lineage>
        <taxon>Bacteria</taxon>
        <taxon>Bacillati</taxon>
        <taxon>Bacillota</taxon>
        <taxon>Bacilli</taxon>
        <taxon>Bacillales</taxon>
        <taxon>Bacillaceae</taxon>
        <taxon>Ornithinibacillus</taxon>
    </lineage>
</organism>
<dbReference type="InterPro" id="IPR024087">
    <property type="entry name" value="Creatininase-like_sf"/>
</dbReference>
<gene>
    <name evidence="6" type="ORF">AB4Y30_10770</name>
</gene>
<evidence type="ECO:0000256" key="3">
    <source>
        <dbReference type="ARBA" id="ARBA00022801"/>
    </source>
</evidence>
<sequence>MDVRLSKMTTFEAKNALEEVKVGIIPIGSTEQHGRNMTLETDLRLAEEVAKLISEKMRPDLIVLPSIPVGISYHHMNFPGSMTISPATLQLVIVDYIKSMQRHGLNSFILLNGHGGNQPTLSSVVNVIRYEFKVKISSLLYLNLISNETRNQVTSERYGHACEMETSIGLFLDPTTVRESELEAGELKEYPIQFTEHERGNRRVEMPYFWEELSSNGAFGDATKASREFGYQMIEEVLNNLEIFIKDFINYKV</sequence>
<dbReference type="InterPro" id="IPR003785">
    <property type="entry name" value="Creatininase/forma_Hydrolase"/>
</dbReference>
<proteinExistence type="inferred from homology"/>
<comment type="cofactor">
    <cofactor evidence="1">
        <name>Zn(2+)</name>
        <dbReference type="ChEBI" id="CHEBI:29105"/>
    </cofactor>
</comment>
<evidence type="ECO:0000313" key="6">
    <source>
        <dbReference type="EMBL" id="XDK31510.1"/>
    </source>
</evidence>
<dbReference type="GO" id="GO:0016811">
    <property type="term" value="F:hydrolase activity, acting on carbon-nitrogen (but not peptide) bonds, in linear amides"/>
    <property type="evidence" value="ECO:0007669"/>
    <property type="project" value="TreeGrafter"/>
</dbReference>
<accession>A0AB39HLV6</accession>
<dbReference type="EMBL" id="CP162599">
    <property type="protein sequence ID" value="XDK31510.1"/>
    <property type="molecule type" value="Genomic_DNA"/>
</dbReference>
<dbReference type="PANTHER" id="PTHR35005">
    <property type="entry name" value="3-DEHYDRO-SCYLLO-INOSOSE HYDROLASE"/>
    <property type="match status" value="1"/>
</dbReference>
<dbReference type="RefSeq" id="WP_368652237.1">
    <property type="nucleotide sequence ID" value="NZ_CP162599.1"/>
</dbReference>
<dbReference type="GO" id="GO:0046872">
    <property type="term" value="F:metal ion binding"/>
    <property type="evidence" value="ECO:0007669"/>
    <property type="project" value="UniProtKB-KW"/>
</dbReference>
<name>A0AB39HLV6_9BACI</name>
<dbReference type="SUPFAM" id="SSF102215">
    <property type="entry name" value="Creatininase"/>
    <property type="match status" value="1"/>
</dbReference>
<dbReference type="Pfam" id="PF02633">
    <property type="entry name" value="Creatininase"/>
    <property type="match status" value="1"/>
</dbReference>
<keyword evidence="4" id="KW-0862">Zinc</keyword>
<dbReference type="PANTHER" id="PTHR35005:SF1">
    <property type="entry name" value="2-AMINO-5-FORMYLAMINO-6-RIBOSYLAMINOPYRIMIDIN-4(3H)-ONE 5'-MONOPHOSPHATE DEFORMYLASE"/>
    <property type="match status" value="1"/>
</dbReference>
<evidence type="ECO:0000256" key="1">
    <source>
        <dbReference type="ARBA" id="ARBA00001947"/>
    </source>
</evidence>
<comment type="similarity">
    <text evidence="5">Belongs to the creatininase superfamily.</text>
</comment>
<reference evidence="6" key="1">
    <citation type="submission" date="2024-07" db="EMBL/GenBank/DDBJ databases">
        <title>Halotolerant mesophilic bacterium Ornithinibacillus sp. 4-3, sp. nov., isolated from soil.</title>
        <authorList>
            <person name="Sidarenka A.V."/>
            <person name="Guliayeva D.E."/>
            <person name="Leanovich S.I."/>
            <person name="Hileuskaya K.S."/>
            <person name="Akhremchuk A.E."/>
            <person name="Sikolenko M.A."/>
            <person name="Valentovich L.N."/>
        </authorList>
    </citation>
    <scope>NUCLEOTIDE SEQUENCE</scope>
    <source>
        <strain evidence="6">4-3</strain>
    </source>
</reference>
<dbReference type="Gene3D" id="3.40.50.10310">
    <property type="entry name" value="Creatininase"/>
    <property type="match status" value="1"/>
</dbReference>
<evidence type="ECO:0000256" key="5">
    <source>
        <dbReference type="ARBA" id="ARBA00024029"/>
    </source>
</evidence>
<protein>
    <submittedName>
        <fullName evidence="6">Creatininase family protein</fullName>
    </submittedName>
</protein>
<dbReference type="GO" id="GO:0009231">
    <property type="term" value="P:riboflavin biosynthetic process"/>
    <property type="evidence" value="ECO:0007669"/>
    <property type="project" value="TreeGrafter"/>
</dbReference>
<evidence type="ECO:0000256" key="4">
    <source>
        <dbReference type="ARBA" id="ARBA00022833"/>
    </source>
</evidence>
<dbReference type="AlphaFoldDB" id="A0AB39HLV6"/>
<keyword evidence="2" id="KW-0479">Metal-binding</keyword>
<keyword evidence="3" id="KW-0378">Hydrolase</keyword>
<evidence type="ECO:0000256" key="2">
    <source>
        <dbReference type="ARBA" id="ARBA00022723"/>
    </source>
</evidence>